<evidence type="ECO:0000259" key="7">
    <source>
        <dbReference type="PROSITE" id="PS50922"/>
    </source>
</evidence>
<evidence type="ECO:0000256" key="2">
    <source>
        <dbReference type="ARBA" id="ARBA00022692"/>
    </source>
</evidence>
<comment type="subcellular location">
    <subcellularLocation>
        <location evidence="1">Membrane</location>
        <topology evidence="1">Multi-pass membrane protein</topology>
    </subcellularLocation>
</comment>
<accession>A0A4S8KHX9</accession>
<keyword evidence="9" id="KW-1185">Reference proteome</keyword>
<feature type="domain" description="TLC" evidence="7">
    <location>
        <begin position="1"/>
        <end position="72"/>
    </location>
</feature>
<dbReference type="Pfam" id="PF03798">
    <property type="entry name" value="TRAM_LAG1_CLN8"/>
    <property type="match status" value="1"/>
</dbReference>
<evidence type="ECO:0000256" key="5">
    <source>
        <dbReference type="PROSITE-ProRule" id="PRU00205"/>
    </source>
</evidence>
<proteinExistence type="predicted"/>
<evidence type="ECO:0000313" key="9">
    <source>
        <dbReference type="Proteomes" id="UP000317650"/>
    </source>
</evidence>
<evidence type="ECO:0000313" key="8">
    <source>
        <dbReference type="EMBL" id="THU74933.1"/>
    </source>
</evidence>
<gene>
    <name evidence="8" type="ORF">C4D60_Mb04t38610</name>
</gene>
<dbReference type="Proteomes" id="UP000317650">
    <property type="component" value="Chromosome 4"/>
</dbReference>
<keyword evidence="3 6" id="KW-1133">Transmembrane helix</keyword>
<comment type="caution">
    <text evidence="8">The sequence shown here is derived from an EMBL/GenBank/DDBJ whole genome shotgun (WGS) entry which is preliminary data.</text>
</comment>
<dbReference type="InterPro" id="IPR006634">
    <property type="entry name" value="TLC-dom"/>
</dbReference>
<sequence length="72" mass="8302">MRIYVIMQVSKTQVMAEKSYIYQAGWLVLHHLLSATSISYTMLSGEGQLYTYMVLISETTTPGINLRWLIKE</sequence>
<name>A0A4S8KHX9_MUSBA</name>
<evidence type="ECO:0000256" key="1">
    <source>
        <dbReference type="ARBA" id="ARBA00004141"/>
    </source>
</evidence>
<dbReference type="STRING" id="52838.A0A4S8KHX9"/>
<dbReference type="PROSITE" id="PS50922">
    <property type="entry name" value="TLC"/>
    <property type="match status" value="1"/>
</dbReference>
<evidence type="ECO:0000256" key="3">
    <source>
        <dbReference type="ARBA" id="ARBA00022989"/>
    </source>
</evidence>
<reference evidence="8 9" key="1">
    <citation type="journal article" date="2019" name="Nat. Plants">
        <title>Genome sequencing of Musa balbisiana reveals subgenome evolution and function divergence in polyploid bananas.</title>
        <authorList>
            <person name="Yao X."/>
        </authorList>
    </citation>
    <scope>NUCLEOTIDE SEQUENCE [LARGE SCALE GENOMIC DNA]</scope>
    <source>
        <strain evidence="9">cv. DH-PKW</strain>
        <tissue evidence="8">Leaves</tissue>
    </source>
</reference>
<feature type="transmembrane region" description="Helical" evidence="6">
    <location>
        <begin position="20"/>
        <end position="43"/>
    </location>
</feature>
<keyword evidence="2 5" id="KW-0812">Transmembrane</keyword>
<organism evidence="8 9">
    <name type="scientific">Musa balbisiana</name>
    <name type="common">Banana</name>
    <dbReference type="NCBI Taxonomy" id="52838"/>
    <lineage>
        <taxon>Eukaryota</taxon>
        <taxon>Viridiplantae</taxon>
        <taxon>Streptophyta</taxon>
        <taxon>Embryophyta</taxon>
        <taxon>Tracheophyta</taxon>
        <taxon>Spermatophyta</taxon>
        <taxon>Magnoliopsida</taxon>
        <taxon>Liliopsida</taxon>
        <taxon>Zingiberales</taxon>
        <taxon>Musaceae</taxon>
        <taxon>Musa</taxon>
    </lineage>
</organism>
<evidence type="ECO:0000256" key="6">
    <source>
        <dbReference type="SAM" id="Phobius"/>
    </source>
</evidence>
<protein>
    <recommendedName>
        <fullName evidence="7">TLC domain-containing protein</fullName>
    </recommendedName>
</protein>
<evidence type="ECO:0000256" key="4">
    <source>
        <dbReference type="ARBA" id="ARBA00023136"/>
    </source>
</evidence>
<dbReference type="GO" id="GO:0016020">
    <property type="term" value="C:membrane"/>
    <property type="evidence" value="ECO:0007669"/>
    <property type="project" value="UniProtKB-SubCell"/>
</dbReference>
<dbReference type="AlphaFoldDB" id="A0A4S8KHX9"/>
<keyword evidence="4 5" id="KW-0472">Membrane</keyword>
<dbReference type="EMBL" id="PYDT01000001">
    <property type="protein sequence ID" value="THU74933.1"/>
    <property type="molecule type" value="Genomic_DNA"/>
</dbReference>